<protein>
    <submittedName>
        <fullName evidence="6">Hemerythrin</fullName>
    </submittedName>
</protein>
<evidence type="ECO:0000256" key="1">
    <source>
        <dbReference type="ARBA" id="ARBA00010587"/>
    </source>
</evidence>
<dbReference type="InterPro" id="IPR016131">
    <property type="entry name" value="Haemerythrin_Fe_BS"/>
</dbReference>
<evidence type="ECO:0000313" key="6">
    <source>
        <dbReference type="EMBL" id="TCO10537.1"/>
    </source>
</evidence>
<comment type="caution">
    <text evidence="6">The sequence shown here is derived from an EMBL/GenBank/DDBJ whole genome shotgun (WGS) entry which is preliminary data.</text>
</comment>
<sequence>MIEWKKEYSIDVPQIDEEHKTLIKSLNEFYEGLRINSSKENLDILIQRLLKYAESHFSNEEKYMQSINYQNIEEHSKEHKEFMSKANDFYEKFRSGKMMVSFEVTNFIKDWIVHHILNEDMKLKN</sequence>
<keyword evidence="2" id="KW-0813">Transport</keyword>
<dbReference type="PROSITE" id="PS00550">
    <property type="entry name" value="HEMERYTHRINS"/>
    <property type="match status" value="1"/>
</dbReference>
<proteinExistence type="inferred from homology"/>
<keyword evidence="4" id="KW-0408">Iron</keyword>
<dbReference type="SUPFAM" id="SSF47188">
    <property type="entry name" value="Hemerythrin-like"/>
    <property type="match status" value="1"/>
</dbReference>
<name>A0A4R2GNC8_9BACT</name>
<dbReference type="InterPro" id="IPR012827">
    <property type="entry name" value="Hemerythrin_metal-bd"/>
</dbReference>
<dbReference type="Gene3D" id="1.20.120.50">
    <property type="entry name" value="Hemerythrin-like"/>
    <property type="match status" value="1"/>
</dbReference>
<dbReference type="GO" id="GO:0005344">
    <property type="term" value="F:oxygen carrier activity"/>
    <property type="evidence" value="ECO:0007669"/>
    <property type="project" value="UniProtKB-KW"/>
</dbReference>
<dbReference type="NCBIfam" id="NF033749">
    <property type="entry name" value="bact_hemeryth"/>
    <property type="match status" value="1"/>
</dbReference>
<keyword evidence="3" id="KW-0479">Metal-binding</keyword>
<dbReference type="PANTHER" id="PTHR37164">
    <property type="entry name" value="BACTERIOHEMERYTHRIN"/>
    <property type="match status" value="1"/>
</dbReference>
<keyword evidence="2" id="KW-0561">Oxygen transport</keyword>
<dbReference type="NCBIfam" id="TIGR02481">
    <property type="entry name" value="hemeryth_dom"/>
    <property type="match status" value="1"/>
</dbReference>
<evidence type="ECO:0000259" key="5">
    <source>
        <dbReference type="Pfam" id="PF01814"/>
    </source>
</evidence>
<dbReference type="Pfam" id="PF01814">
    <property type="entry name" value="Hemerythrin"/>
    <property type="match status" value="1"/>
</dbReference>
<dbReference type="InterPro" id="IPR050669">
    <property type="entry name" value="Hemerythrin"/>
</dbReference>
<evidence type="ECO:0000256" key="4">
    <source>
        <dbReference type="ARBA" id="ARBA00023004"/>
    </source>
</evidence>
<feature type="domain" description="Hemerythrin-like" evidence="5">
    <location>
        <begin position="14"/>
        <end position="123"/>
    </location>
</feature>
<dbReference type="Proteomes" id="UP000295221">
    <property type="component" value="Unassembled WGS sequence"/>
</dbReference>
<keyword evidence="7" id="KW-1185">Reference proteome</keyword>
<reference evidence="6 7" key="1">
    <citation type="submission" date="2019-03" db="EMBL/GenBank/DDBJ databases">
        <title>Genomic Encyclopedia of Type Strains, Phase IV (KMG-IV): sequencing the most valuable type-strain genomes for metagenomic binning, comparative biology and taxonomic classification.</title>
        <authorList>
            <person name="Goeker M."/>
        </authorList>
    </citation>
    <scope>NUCLEOTIDE SEQUENCE [LARGE SCALE GENOMIC DNA]</scope>
    <source>
        <strain evidence="6 7">DSM 24179</strain>
    </source>
</reference>
<dbReference type="CDD" id="cd12107">
    <property type="entry name" value="Hemerythrin"/>
    <property type="match status" value="1"/>
</dbReference>
<evidence type="ECO:0000256" key="3">
    <source>
        <dbReference type="ARBA" id="ARBA00022723"/>
    </source>
</evidence>
<dbReference type="PANTHER" id="PTHR37164:SF1">
    <property type="entry name" value="BACTERIOHEMERYTHRIN"/>
    <property type="match status" value="1"/>
</dbReference>
<dbReference type="OrthoDB" id="9797092at2"/>
<dbReference type="InterPro" id="IPR012312">
    <property type="entry name" value="Hemerythrin-like"/>
</dbReference>
<dbReference type="AlphaFoldDB" id="A0A4R2GNC8"/>
<accession>A0A4R2GNC8</accession>
<gene>
    <name evidence="6" type="ORF">EV194_101167</name>
</gene>
<comment type="similarity">
    <text evidence="1">Belongs to the hemerythrin family.</text>
</comment>
<evidence type="ECO:0000313" key="7">
    <source>
        <dbReference type="Proteomes" id="UP000295221"/>
    </source>
</evidence>
<dbReference type="GO" id="GO:0046872">
    <property type="term" value="F:metal ion binding"/>
    <property type="evidence" value="ECO:0007669"/>
    <property type="project" value="UniProtKB-KW"/>
</dbReference>
<organism evidence="6 7">
    <name type="scientific">Natronoflexus pectinivorans</name>
    <dbReference type="NCBI Taxonomy" id="682526"/>
    <lineage>
        <taxon>Bacteria</taxon>
        <taxon>Pseudomonadati</taxon>
        <taxon>Bacteroidota</taxon>
        <taxon>Bacteroidia</taxon>
        <taxon>Marinilabiliales</taxon>
        <taxon>Marinilabiliaceae</taxon>
        <taxon>Natronoflexus</taxon>
    </lineage>
</organism>
<dbReference type="RefSeq" id="WP_132431110.1">
    <property type="nucleotide sequence ID" value="NZ_SLWK01000001.1"/>
</dbReference>
<evidence type="ECO:0000256" key="2">
    <source>
        <dbReference type="ARBA" id="ARBA00022621"/>
    </source>
</evidence>
<dbReference type="EMBL" id="SLWK01000001">
    <property type="protein sequence ID" value="TCO10537.1"/>
    <property type="molecule type" value="Genomic_DNA"/>
</dbReference>
<dbReference type="InterPro" id="IPR035938">
    <property type="entry name" value="Hemerythrin-like_sf"/>
</dbReference>